<comment type="caution">
    <text evidence="2">The sequence shown here is derived from an EMBL/GenBank/DDBJ whole genome shotgun (WGS) entry which is preliminary data.</text>
</comment>
<sequence length="23" mass="2577">MMQKSTTGFNNMSVSPLSRAIYL</sequence>
<feature type="non-terminal residue" evidence="2">
    <location>
        <position position="23"/>
    </location>
</feature>
<protein>
    <submittedName>
        <fullName evidence="2">Uncharacterized protein</fullName>
    </submittedName>
</protein>
<feature type="region of interest" description="Disordered" evidence="1">
    <location>
        <begin position="1"/>
        <end position="23"/>
    </location>
</feature>
<proteinExistence type="predicted"/>
<keyword evidence="3" id="KW-1185">Reference proteome</keyword>
<feature type="compositionally biased region" description="Polar residues" evidence="1">
    <location>
        <begin position="1"/>
        <end position="16"/>
    </location>
</feature>
<evidence type="ECO:0000256" key="1">
    <source>
        <dbReference type="SAM" id="MobiDB-lite"/>
    </source>
</evidence>
<accession>A0A392Q484</accession>
<evidence type="ECO:0000313" key="2">
    <source>
        <dbReference type="EMBL" id="MCI18649.1"/>
    </source>
</evidence>
<dbReference type="AlphaFoldDB" id="A0A392Q484"/>
<reference evidence="2 3" key="1">
    <citation type="journal article" date="2018" name="Front. Plant Sci.">
        <title>Red Clover (Trifolium pratense) and Zigzag Clover (T. medium) - A Picture of Genomic Similarities and Differences.</title>
        <authorList>
            <person name="Dluhosova J."/>
            <person name="Istvanek J."/>
            <person name="Nedelnik J."/>
            <person name="Repkova J."/>
        </authorList>
    </citation>
    <scope>NUCLEOTIDE SEQUENCE [LARGE SCALE GENOMIC DNA]</scope>
    <source>
        <strain evidence="3">cv. 10/8</strain>
        <tissue evidence="2">Leaf</tissue>
    </source>
</reference>
<name>A0A392Q484_9FABA</name>
<dbReference type="EMBL" id="LXQA010111214">
    <property type="protein sequence ID" value="MCI18649.1"/>
    <property type="molecule type" value="Genomic_DNA"/>
</dbReference>
<organism evidence="2 3">
    <name type="scientific">Trifolium medium</name>
    <dbReference type="NCBI Taxonomy" id="97028"/>
    <lineage>
        <taxon>Eukaryota</taxon>
        <taxon>Viridiplantae</taxon>
        <taxon>Streptophyta</taxon>
        <taxon>Embryophyta</taxon>
        <taxon>Tracheophyta</taxon>
        <taxon>Spermatophyta</taxon>
        <taxon>Magnoliopsida</taxon>
        <taxon>eudicotyledons</taxon>
        <taxon>Gunneridae</taxon>
        <taxon>Pentapetalae</taxon>
        <taxon>rosids</taxon>
        <taxon>fabids</taxon>
        <taxon>Fabales</taxon>
        <taxon>Fabaceae</taxon>
        <taxon>Papilionoideae</taxon>
        <taxon>50 kb inversion clade</taxon>
        <taxon>NPAAA clade</taxon>
        <taxon>Hologalegina</taxon>
        <taxon>IRL clade</taxon>
        <taxon>Trifolieae</taxon>
        <taxon>Trifolium</taxon>
    </lineage>
</organism>
<evidence type="ECO:0000313" key="3">
    <source>
        <dbReference type="Proteomes" id="UP000265520"/>
    </source>
</evidence>
<dbReference type="Proteomes" id="UP000265520">
    <property type="component" value="Unassembled WGS sequence"/>
</dbReference>